<dbReference type="EMBL" id="CP012023">
    <property type="protein sequence ID" value="ALI54153.1"/>
    <property type="molecule type" value="Genomic_DNA"/>
</dbReference>
<evidence type="ECO:0000313" key="1">
    <source>
        <dbReference type="EMBL" id="ALI54153.1"/>
    </source>
</evidence>
<organism evidence="1 2">
    <name type="scientific">Celeribacter marinus</name>
    <dbReference type="NCBI Taxonomy" id="1397108"/>
    <lineage>
        <taxon>Bacteria</taxon>
        <taxon>Pseudomonadati</taxon>
        <taxon>Pseudomonadota</taxon>
        <taxon>Alphaproteobacteria</taxon>
        <taxon>Rhodobacterales</taxon>
        <taxon>Roseobacteraceae</taxon>
        <taxon>Celeribacter</taxon>
    </lineage>
</organism>
<reference evidence="1 2" key="1">
    <citation type="submission" date="2015-05" db="EMBL/GenBank/DDBJ databases">
        <authorList>
            <person name="Wang D.B."/>
            <person name="Wang M."/>
        </authorList>
    </citation>
    <scope>NUCLEOTIDE SEQUENCE [LARGE SCALE GENOMIC DNA]</scope>
    <source>
        <strain evidence="1 2">IMCC 12053</strain>
    </source>
</reference>
<proteinExistence type="predicted"/>
<dbReference type="Proteomes" id="UP000064920">
    <property type="component" value="Chromosome"/>
</dbReference>
<protein>
    <submittedName>
        <fullName evidence="1">Uncharacterized protein</fullName>
    </submittedName>
</protein>
<dbReference type="AlphaFoldDB" id="A0A0P0A893"/>
<dbReference type="STRING" id="1397108.IMCC12053_203"/>
<keyword evidence="2" id="KW-1185">Reference proteome</keyword>
<name>A0A0P0A893_9RHOB</name>
<sequence length="257" mass="28317">MITLDMAIDKTSTPRIAQLDTSAFAPSDVLNLILQRSEIIRDQDNYNSYIQAWIRGETVPLEALVAQIGQDTLIRRAAAFILFEYEELFPIIAANPPLAVTDIGCGYAFFDLFLAQDFDCNLTLIDLEHTNERHFGFQQTGAGYSSLAVAAASLGLNGLDPDRIQTLNPERRSIADIRDQDLVVSFISCGFHYPWTTYETFFKDAVKPDGKIILDVRRRTLSETLSGMASLGDVVDLDAGASPKAARIAVTRGPHTA</sequence>
<dbReference type="InterPro" id="IPR029063">
    <property type="entry name" value="SAM-dependent_MTases_sf"/>
</dbReference>
<evidence type="ECO:0000313" key="2">
    <source>
        <dbReference type="Proteomes" id="UP000064920"/>
    </source>
</evidence>
<dbReference type="OrthoDB" id="7666974at2"/>
<dbReference type="PATRIC" id="fig|1397108.4.peg.216"/>
<accession>A0A0P0A893</accession>
<dbReference type="RefSeq" id="WP_062214876.1">
    <property type="nucleotide sequence ID" value="NZ_CP012023.1"/>
</dbReference>
<dbReference type="KEGG" id="cmar:IMCC12053_203"/>
<gene>
    <name evidence="1" type="ORF">IMCC12053_203</name>
</gene>
<dbReference type="SUPFAM" id="SSF53335">
    <property type="entry name" value="S-adenosyl-L-methionine-dependent methyltransferases"/>
    <property type="match status" value="1"/>
</dbReference>
<dbReference type="Gene3D" id="3.40.50.150">
    <property type="entry name" value="Vaccinia Virus protein VP39"/>
    <property type="match status" value="1"/>
</dbReference>